<feature type="compositionally biased region" description="Polar residues" evidence="9">
    <location>
        <begin position="55"/>
        <end position="73"/>
    </location>
</feature>
<keyword evidence="6 8" id="KW-0326">Glycosidase</keyword>
<evidence type="ECO:0000256" key="4">
    <source>
        <dbReference type="ARBA" id="ARBA00022525"/>
    </source>
</evidence>
<evidence type="ECO:0000313" key="12">
    <source>
        <dbReference type="Proteomes" id="UP001162972"/>
    </source>
</evidence>
<evidence type="ECO:0000256" key="10">
    <source>
        <dbReference type="SAM" id="SignalP"/>
    </source>
</evidence>
<keyword evidence="12" id="KW-1185">Reference proteome</keyword>
<keyword evidence="4" id="KW-0964">Secreted</keyword>
<evidence type="ECO:0000256" key="6">
    <source>
        <dbReference type="ARBA" id="ARBA00023295"/>
    </source>
</evidence>
<proteinExistence type="inferred from homology"/>
<gene>
    <name evidence="11" type="ORF">OIU84_024823</name>
</gene>
<feature type="chain" id="PRO_5041953499" description="Polygalacturonase" evidence="10">
    <location>
        <begin position="29"/>
        <end position="293"/>
    </location>
</feature>
<dbReference type="SUPFAM" id="SSF51126">
    <property type="entry name" value="Pectin lyase-like"/>
    <property type="match status" value="1"/>
</dbReference>
<dbReference type="InterPro" id="IPR011050">
    <property type="entry name" value="Pectin_lyase_fold/virulence"/>
</dbReference>
<organism evidence="11 12">
    <name type="scientific">Salix udensis</name>
    <dbReference type="NCBI Taxonomy" id="889485"/>
    <lineage>
        <taxon>Eukaryota</taxon>
        <taxon>Viridiplantae</taxon>
        <taxon>Streptophyta</taxon>
        <taxon>Embryophyta</taxon>
        <taxon>Tracheophyta</taxon>
        <taxon>Spermatophyta</taxon>
        <taxon>Magnoliopsida</taxon>
        <taxon>eudicotyledons</taxon>
        <taxon>Gunneridae</taxon>
        <taxon>Pentapetalae</taxon>
        <taxon>rosids</taxon>
        <taxon>fabids</taxon>
        <taxon>Malpighiales</taxon>
        <taxon>Salicaceae</taxon>
        <taxon>Saliceae</taxon>
        <taxon>Salix</taxon>
    </lineage>
</organism>
<evidence type="ECO:0000256" key="8">
    <source>
        <dbReference type="RuleBase" id="RU361169"/>
    </source>
</evidence>
<evidence type="ECO:0008006" key="13">
    <source>
        <dbReference type="Google" id="ProtNLM"/>
    </source>
</evidence>
<keyword evidence="5 8" id="KW-0378">Hydrolase</keyword>
<dbReference type="PANTHER" id="PTHR31375">
    <property type="match status" value="1"/>
</dbReference>
<evidence type="ECO:0000256" key="2">
    <source>
        <dbReference type="ARBA" id="ARBA00008834"/>
    </source>
</evidence>
<evidence type="ECO:0000256" key="1">
    <source>
        <dbReference type="ARBA" id="ARBA00004191"/>
    </source>
</evidence>
<feature type="signal peptide" evidence="10">
    <location>
        <begin position="1"/>
        <end position="28"/>
    </location>
</feature>
<dbReference type="GO" id="GO:0005975">
    <property type="term" value="P:carbohydrate metabolic process"/>
    <property type="evidence" value="ECO:0007669"/>
    <property type="project" value="InterPro"/>
</dbReference>
<dbReference type="EMBL" id="JAPFFJ010000006">
    <property type="protein sequence ID" value="KAJ6423927.1"/>
    <property type="molecule type" value="Genomic_DNA"/>
</dbReference>
<comment type="subcellular location">
    <subcellularLocation>
        <location evidence="1">Secreted</location>
        <location evidence="1">Cell wall</location>
    </subcellularLocation>
</comment>
<evidence type="ECO:0000313" key="11">
    <source>
        <dbReference type="EMBL" id="KAJ6423927.1"/>
    </source>
</evidence>
<keyword evidence="7" id="KW-0961">Cell wall biogenesis/degradation</keyword>
<dbReference type="Pfam" id="PF00295">
    <property type="entry name" value="Glyco_hydro_28"/>
    <property type="match status" value="1"/>
</dbReference>
<evidence type="ECO:0000256" key="7">
    <source>
        <dbReference type="ARBA" id="ARBA00023316"/>
    </source>
</evidence>
<dbReference type="InterPro" id="IPR000743">
    <property type="entry name" value="Glyco_hydro_28"/>
</dbReference>
<keyword evidence="10" id="KW-0732">Signal</keyword>
<dbReference type="GO" id="GO:0004650">
    <property type="term" value="F:polygalacturonase activity"/>
    <property type="evidence" value="ECO:0007669"/>
    <property type="project" value="InterPro"/>
</dbReference>
<keyword evidence="3" id="KW-0134">Cell wall</keyword>
<feature type="region of interest" description="Disordered" evidence="9">
    <location>
        <begin position="54"/>
        <end position="73"/>
    </location>
</feature>
<sequence length="293" mass="31377">MNCFKTYSLVILSIVLFLWSSRIATCHAREGNLWSLKRTSPPANSVKEKGYVRTAGSSHQHAGRSTISTPQGGSSKSFNVLDFGAKGDGNTDDSKAFEATWAAACKVEASTMIVPSGSVFLLHYISFSGPGCEADIVFQLDGKIIAPTSPGAWKSGLLQWIEFTKLNGITIQGKGVIDGQGSVWWNNSPTYNPEASEGDMSAKMPGTKPTALRFYGSTRVVVTGITIQNSPQTHLKFDDCTTVQVSDFTAASPENSPNTDGIHLQNSQDVLIYSSDLACGNSGTSNYLLTTNK</sequence>
<reference evidence="11 12" key="1">
    <citation type="journal article" date="2023" name="Int. J. Mol. Sci.">
        <title>De Novo Assembly and Annotation of 11 Diverse Shrub Willow (Salix) Genomes Reveals Novel Gene Organization in Sex-Linked Regions.</title>
        <authorList>
            <person name="Hyden B."/>
            <person name="Feng K."/>
            <person name="Yates T.B."/>
            <person name="Jawdy S."/>
            <person name="Cereghino C."/>
            <person name="Smart L.B."/>
            <person name="Muchero W."/>
        </authorList>
    </citation>
    <scope>NUCLEOTIDE SEQUENCE [LARGE SCALE GENOMIC DNA]</scope>
    <source>
        <tissue evidence="11">Shoot tip</tissue>
    </source>
</reference>
<dbReference type="Gene3D" id="2.160.20.10">
    <property type="entry name" value="Single-stranded right-handed beta-helix, Pectin lyase-like"/>
    <property type="match status" value="1"/>
</dbReference>
<comment type="similarity">
    <text evidence="2 8">Belongs to the glycosyl hydrolase 28 family.</text>
</comment>
<dbReference type="GO" id="GO:0071555">
    <property type="term" value="P:cell wall organization"/>
    <property type="evidence" value="ECO:0007669"/>
    <property type="project" value="UniProtKB-KW"/>
</dbReference>
<protein>
    <recommendedName>
        <fullName evidence="13">Polygalacturonase</fullName>
    </recommendedName>
</protein>
<accession>A0AAD6PB33</accession>
<evidence type="ECO:0000256" key="5">
    <source>
        <dbReference type="ARBA" id="ARBA00022801"/>
    </source>
</evidence>
<comment type="caution">
    <text evidence="11">The sequence shown here is derived from an EMBL/GenBank/DDBJ whole genome shotgun (WGS) entry which is preliminary data.</text>
</comment>
<dbReference type="Proteomes" id="UP001162972">
    <property type="component" value="Chromosome 16"/>
</dbReference>
<name>A0AAD6PB33_9ROSI</name>
<evidence type="ECO:0000256" key="9">
    <source>
        <dbReference type="SAM" id="MobiDB-lite"/>
    </source>
</evidence>
<dbReference type="InterPro" id="IPR012334">
    <property type="entry name" value="Pectin_lyas_fold"/>
</dbReference>
<dbReference type="AlphaFoldDB" id="A0AAD6PB33"/>
<evidence type="ECO:0000256" key="3">
    <source>
        <dbReference type="ARBA" id="ARBA00022512"/>
    </source>
</evidence>